<dbReference type="RefSeq" id="WP_079544145.1">
    <property type="nucleotide sequence ID" value="NZ_LT670844.1"/>
</dbReference>
<sequence>MERETGPGSAIRRFVQWAITPPQSYVVYLVCLFLVAGSSFYVGTLKPKKATGFGPPPMSAPRN</sequence>
<proteinExistence type="predicted"/>
<accession>A0A1M7EBH0</accession>
<organism evidence="2 3">
    <name type="scientific">Bradyrhizobium lablabi</name>
    <dbReference type="NCBI Taxonomy" id="722472"/>
    <lineage>
        <taxon>Bacteria</taxon>
        <taxon>Pseudomonadati</taxon>
        <taxon>Pseudomonadota</taxon>
        <taxon>Alphaproteobacteria</taxon>
        <taxon>Hyphomicrobiales</taxon>
        <taxon>Nitrobacteraceae</taxon>
        <taxon>Bradyrhizobium</taxon>
    </lineage>
</organism>
<dbReference type="Proteomes" id="UP000189935">
    <property type="component" value="Chromosome I"/>
</dbReference>
<dbReference type="AlphaFoldDB" id="A0A1M7EBH0"/>
<protein>
    <submittedName>
        <fullName evidence="2">Uncharacterized protein</fullName>
    </submittedName>
</protein>
<dbReference type="EMBL" id="LT670844">
    <property type="protein sequence ID" value="SHL89112.1"/>
    <property type="molecule type" value="Genomic_DNA"/>
</dbReference>
<gene>
    <name evidence="2" type="ORF">SAMN05444159_7110</name>
</gene>
<evidence type="ECO:0000313" key="2">
    <source>
        <dbReference type="EMBL" id="SHL89112.1"/>
    </source>
</evidence>
<evidence type="ECO:0000256" key="1">
    <source>
        <dbReference type="SAM" id="Phobius"/>
    </source>
</evidence>
<dbReference type="OrthoDB" id="8243410at2"/>
<keyword evidence="1" id="KW-0472">Membrane</keyword>
<feature type="transmembrane region" description="Helical" evidence="1">
    <location>
        <begin position="25"/>
        <end position="43"/>
    </location>
</feature>
<evidence type="ECO:0000313" key="3">
    <source>
        <dbReference type="Proteomes" id="UP000189935"/>
    </source>
</evidence>
<keyword evidence="1" id="KW-1133">Transmembrane helix</keyword>
<reference evidence="2 3" key="1">
    <citation type="submission" date="2016-11" db="EMBL/GenBank/DDBJ databases">
        <authorList>
            <person name="Jaros S."/>
            <person name="Januszkiewicz K."/>
            <person name="Wedrychowicz H."/>
        </authorList>
    </citation>
    <scope>NUCLEOTIDE SEQUENCE [LARGE SCALE GENOMIC DNA]</scope>
    <source>
        <strain evidence="2 3">GAS499</strain>
    </source>
</reference>
<keyword evidence="1" id="KW-0812">Transmembrane</keyword>
<name>A0A1M7EBH0_9BRAD</name>